<proteinExistence type="predicted"/>
<name>A0A8J4TCC4_CLAMG</name>
<gene>
    <name evidence="2" type="ORF">DAT39_021850</name>
</gene>
<dbReference type="Proteomes" id="UP000727407">
    <property type="component" value="Unassembled WGS sequence"/>
</dbReference>
<evidence type="ECO:0000313" key="2">
    <source>
        <dbReference type="EMBL" id="KAF5888421.1"/>
    </source>
</evidence>
<sequence>MKTSTAQPLVLRNEIRPLVEVCPPNNLTSYTRTERTGTGKIREEQNAAVLAEEDDHQGHQGRTQRQNGHGDLRSSSGRRRHLVSSVCRRVRVE</sequence>
<dbReference type="AlphaFoldDB" id="A0A8J4TCC4"/>
<accession>A0A8J4TCC4</accession>
<dbReference type="EMBL" id="QNUK01000986">
    <property type="protein sequence ID" value="KAF5888421.1"/>
    <property type="molecule type" value="Genomic_DNA"/>
</dbReference>
<evidence type="ECO:0000256" key="1">
    <source>
        <dbReference type="SAM" id="MobiDB-lite"/>
    </source>
</evidence>
<comment type="caution">
    <text evidence="2">The sequence shown here is derived from an EMBL/GenBank/DDBJ whole genome shotgun (WGS) entry which is preliminary data.</text>
</comment>
<protein>
    <submittedName>
        <fullName evidence="2">Uncharacterized protein</fullName>
    </submittedName>
</protein>
<reference evidence="2" key="1">
    <citation type="submission" date="2020-07" db="EMBL/GenBank/DDBJ databases">
        <title>Clarias magur genome sequencing, assembly and annotation.</title>
        <authorList>
            <person name="Kushwaha B."/>
            <person name="Kumar R."/>
            <person name="Das P."/>
            <person name="Joshi C.G."/>
            <person name="Kumar D."/>
            <person name="Nagpure N.S."/>
            <person name="Pandey M."/>
            <person name="Agarwal S."/>
            <person name="Srivastava S."/>
            <person name="Singh M."/>
            <person name="Sahoo L."/>
            <person name="Jayasankar P."/>
            <person name="Meher P.K."/>
            <person name="Koringa P.G."/>
            <person name="Iquebal M.A."/>
            <person name="Das S.P."/>
            <person name="Bit A."/>
            <person name="Patnaik S."/>
            <person name="Patel N."/>
            <person name="Shah T.M."/>
            <person name="Hinsu A."/>
            <person name="Jena J.K."/>
        </authorList>
    </citation>
    <scope>NUCLEOTIDE SEQUENCE</scope>
    <source>
        <strain evidence="2">CIFAMagur01</strain>
        <tissue evidence="2">Testis</tissue>
    </source>
</reference>
<feature type="compositionally biased region" description="Basic and acidic residues" evidence="1">
    <location>
        <begin position="32"/>
        <end position="45"/>
    </location>
</feature>
<organism evidence="2 3">
    <name type="scientific">Clarias magur</name>
    <name type="common">Asian catfish</name>
    <name type="synonym">Macropteronotus magur</name>
    <dbReference type="NCBI Taxonomy" id="1594786"/>
    <lineage>
        <taxon>Eukaryota</taxon>
        <taxon>Metazoa</taxon>
        <taxon>Chordata</taxon>
        <taxon>Craniata</taxon>
        <taxon>Vertebrata</taxon>
        <taxon>Euteleostomi</taxon>
        <taxon>Actinopterygii</taxon>
        <taxon>Neopterygii</taxon>
        <taxon>Teleostei</taxon>
        <taxon>Ostariophysi</taxon>
        <taxon>Siluriformes</taxon>
        <taxon>Clariidae</taxon>
        <taxon>Clarias</taxon>
    </lineage>
</organism>
<feature type="region of interest" description="Disordered" evidence="1">
    <location>
        <begin position="26"/>
        <end position="93"/>
    </location>
</feature>
<evidence type="ECO:0000313" key="3">
    <source>
        <dbReference type="Proteomes" id="UP000727407"/>
    </source>
</evidence>
<keyword evidence="3" id="KW-1185">Reference proteome</keyword>